<name>A0ABM8VD57_9BACL</name>
<evidence type="ECO:0000313" key="2">
    <source>
        <dbReference type="Proteomes" id="UP000730618"/>
    </source>
</evidence>
<dbReference type="EMBL" id="CAJVCE010000002">
    <property type="protein sequence ID" value="CAG7624374.1"/>
    <property type="molecule type" value="Genomic_DNA"/>
</dbReference>
<comment type="caution">
    <text evidence="1">The sequence shown here is derived from an EMBL/GenBank/DDBJ whole genome shotgun (WGS) entry which is preliminary data.</text>
</comment>
<reference evidence="1 2" key="1">
    <citation type="submission" date="2021-06" db="EMBL/GenBank/DDBJ databases">
        <authorList>
            <person name="Criscuolo A."/>
        </authorList>
    </citation>
    <scope>NUCLEOTIDE SEQUENCE [LARGE SCALE GENOMIC DNA]</scope>
    <source>
        <strain evidence="2">CIP 111802</strain>
    </source>
</reference>
<gene>
    <name evidence="1" type="ORF">PAECIP111802_01057</name>
</gene>
<accession>A0ABM8VD57</accession>
<protein>
    <recommendedName>
        <fullName evidence="3">DUF1292 domain-containing protein</fullName>
    </recommendedName>
</protein>
<evidence type="ECO:0008006" key="3">
    <source>
        <dbReference type="Google" id="ProtNLM"/>
    </source>
</evidence>
<sequence length="77" mass="8722">MQYNKGDGYVGKVGFQVEGHNLPYEITIFSKDGKDWGYGLFFLKESGNEEQLEAVEELLEDNDEVFELLVNAARSSL</sequence>
<keyword evidence="2" id="KW-1185">Reference proteome</keyword>
<organism evidence="1 2">
    <name type="scientific">Paenibacillus allorhizosphaerae</name>
    <dbReference type="NCBI Taxonomy" id="2849866"/>
    <lineage>
        <taxon>Bacteria</taxon>
        <taxon>Bacillati</taxon>
        <taxon>Bacillota</taxon>
        <taxon>Bacilli</taxon>
        <taxon>Bacillales</taxon>
        <taxon>Paenibacillaceae</taxon>
        <taxon>Paenibacillus</taxon>
    </lineage>
</organism>
<proteinExistence type="predicted"/>
<evidence type="ECO:0000313" key="1">
    <source>
        <dbReference type="EMBL" id="CAG7624374.1"/>
    </source>
</evidence>
<dbReference type="Proteomes" id="UP000730618">
    <property type="component" value="Unassembled WGS sequence"/>
</dbReference>